<evidence type="ECO:0000256" key="6">
    <source>
        <dbReference type="ARBA" id="ARBA00022617"/>
    </source>
</evidence>
<gene>
    <name evidence="15" type="primary">LOC113393705</name>
</gene>
<dbReference type="Gene3D" id="1.10.630.10">
    <property type="entry name" value="Cytochrome P450"/>
    <property type="match status" value="1"/>
</dbReference>
<evidence type="ECO:0000256" key="9">
    <source>
        <dbReference type="ARBA" id="ARBA00022848"/>
    </source>
</evidence>
<keyword evidence="13" id="KW-0472">Membrane</keyword>
<dbReference type="GeneID" id="113393705"/>
<keyword evidence="10" id="KW-0560">Oxidoreductase</keyword>
<dbReference type="Pfam" id="PF00067">
    <property type="entry name" value="p450"/>
    <property type="match status" value="1"/>
</dbReference>
<keyword evidence="12" id="KW-0503">Monooxygenase</keyword>
<sequence length="499" mass="57642">MWRVLLFLGLLLGIWLRWRYKNRRLLKMAKKIPGPPTIPLFGNALKLMCQPEEFVKIIKNLMIEYGGVFKLWIGPDLNIVVSHPDDIKLLLTNNKTSIKGPQYKYMADLLGEGILSGSGILWRKHRKIATPNYGKRAIVSYTDVFNQEVDLLLGIFKSLPKGQETDVYKYIVKCTSYTVCQTLMGLSKEETMELPHLQYLIDMSPKLYDIVFDRMTKWYLQIDPVFWLTDSYTQQKQFKEKLREFSSTVIKHRLKVLSNSGDILYLMNSDEDSSKNTRLSVIDRFILSDEFDSKDLIDETFTIFTSSQEASAKIASFFLMMMAFHPACQEKLYTEIINVTGKDDKPVTDDDLKKMPYLEMAFKEVLRLFPVGGMLQRTINEDISISSYTIPAGSALVIPVYHIQRDPKLWSDPESFEPERFTPKNTKKRPPYCYIPFSLGNMDCLGRYFGAKLIKTIVIRVLRKFKLNSLDNFKNLRTIIAISTTSLDGYKVVLGSREE</sequence>
<evidence type="ECO:0000256" key="1">
    <source>
        <dbReference type="ARBA" id="ARBA00001971"/>
    </source>
</evidence>
<dbReference type="SUPFAM" id="SSF48264">
    <property type="entry name" value="Cytochrome P450"/>
    <property type="match status" value="1"/>
</dbReference>
<comment type="subcellular location">
    <subcellularLocation>
        <location evidence="4">Endoplasmic reticulum membrane</location>
        <topology evidence="4">Peripheral membrane protein</topology>
    </subcellularLocation>
    <subcellularLocation>
        <location evidence="3">Microsome membrane</location>
        <topology evidence="3">Peripheral membrane protein</topology>
    </subcellularLocation>
</comment>
<evidence type="ECO:0000313" key="15">
    <source>
        <dbReference type="RefSeq" id="XP_064074304.1"/>
    </source>
</evidence>
<keyword evidence="8" id="KW-0256">Endoplasmic reticulum</keyword>
<evidence type="ECO:0000256" key="13">
    <source>
        <dbReference type="ARBA" id="ARBA00023136"/>
    </source>
</evidence>
<accession>A0ABM4ASN3</accession>
<dbReference type="PANTHER" id="PTHR24291:SF189">
    <property type="entry name" value="CYTOCHROME P450 4C3-RELATED"/>
    <property type="match status" value="1"/>
</dbReference>
<evidence type="ECO:0000256" key="3">
    <source>
        <dbReference type="ARBA" id="ARBA00004174"/>
    </source>
</evidence>
<dbReference type="InterPro" id="IPR050196">
    <property type="entry name" value="Cytochrome_P450_Monoox"/>
</dbReference>
<evidence type="ECO:0000256" key="4">
    <source>
        <dbReference type="ARBA" id="ARBA00004406"/>
    </source>
</evidence>
<dbReference type="Proteomes" id="UP001652626">
    <property type="component" value="Chromosome 21"/>
</dbReference>
<comment type="similarity">
    <text evidence="5">Belongs to the cytochrome P450 family.</text>
</comment>
<keyword evidence="14" id="KW-1185">Reference proteome</keyword>
<dbReference type="InterPro" id="IPR001128">
    <property type="entry name" value="Cyt_P450"/>
</dbReference>
<comment type="cofactor">
    <cofactor evidence="1">
        <name>heme</name>
        <dbReference type="ChEBI" id="CHEBI:30413"/>
    </cofactor>
</comment>
<dbReference type="InterPro" id="IPR036396">
    <property type="entry name" value="Cyt_P450_sf"/>
</dbReference>
<evidence type="ECO:0000256" key="11">
    <source>
        <dbReference type="ARBA" id="ARBA00023004"/>
    </source>
</evidence>
<dbReference type="PANTHER" id="PTHR24291">
    <property type="entry name" value="CYTOCHROME P450 FAMILY 4"/>
    <property type="match status" value="1"/>
</dbReference>
<keyword evidence="9" id="KW-0492">Microsome</keyword>
<evidence type="ECO:0000313" key="14">
    <source>
        <dbReference type="Proteomes" id="UP001652626"/>
    </source>
</evidence>
<evidence type="ECO:0000256" key="7">
    <source>
        <dbReference type="ARBA" id="ARBA00022723"/>
    </source>
</evidence>
<evidence type="ECO:0000256" key="8">
    <source>
        <dbReference type="ARBA" id="ARBA00022824"/>
    </source>
</evidence>
<dbReference type="PRINTS" id="PR00463">
    <property type="entry name" value="EP450I"/>
</dbReference>
<comment type="function">
    <text evidence="2">May be involved in the metabolism of insect hormones and in the breakdown of synthetic insecticides.</text>
</comment>
<dbReference type="InterPro" id="IPR002401">
    <property type="entry name" value="Cyt_P450_E_grp-I"/>
</dbReference>
<reference evidence="15" key="1">
    <citation type="submission" date="2025-08" db="UniProtKB">
        <authorList>
            <consortium name="RefSeq"/>
        </authorList>
    </citation>
    <scope>IDENTIFICATION</scope>
    <source>
        <tissue evidence="15">Whole body</tissue>
    </source>
</reference>
<keyword evidence="6" id="KW-0349">Heme</keyword>
<name>A0ABM4ASN3_VANTA</name>
<evidence type="ECO:0000256" key="10">
    <source>
        <dbReference type="ARBA" id="ARBA00023002"/>
    </source>
</evidence>
<keyword evidence="7" id="KW-0479">Metal-binding</keyword>
<protein>
    <submittedName>
        <fullName evidence="15">Cytochrome P450 4C1-like</fullName>
    </submittedName>
</protein>
<proteinExistence type="inferred from homology"/>
<evidence type="ECO:0000256" key="5">
    <source>
        <dbReference type="ARBA" id="ARBA00010617"/>
    </source>
</evidence>
<evidence type="ECO:0000256" key="12">
    <source>
        <dbReference type="ARBA" id="ARBA00023033"/>
    </source>
</evidence>
<evidence type="ECO:0000256" key="2">
    <source>
        <dbReference type="ARBA" id="ARBA00003690"/>
    </source>
</evidence>
<keyword evidence="11" id="KW-0408">Iron</keyword>
<dbReference type="RefSeq" id="XP_064074304.1">
    <property type="nucleotide sequence ID" value="XM_064218234.1"/>
</dbReference>
<organism evidence="14 15">
    <name type="scientific">Vanessa tameamea</name>
    <name type="common">Kamehameha butterfly</name>
    <dbReference type="NCBI Taxonomy" id="334116"/>
    <lineage>
        <taxon>Eukaryota</taxon>
        <taxon>Metazoa</taxon>
        <taxon>Ecdysozoa</taxon>
        <taxon>Arthropoda</taxon>
        <taxon>Hexapoda</taxon>
        <taxon>Insecta</taxon>
        <taxon>Pterygota</taxon>
        <taxon>Neoptera</taxon>
        <taxon>Endopterygota</taxon>
        <taxon>Lepidoptera</taxon>
        <taxon>Glossata</taxon>
        <taxon>Ditrysia</taxon>
        <taxon>Papilionoidea</taxon>
        <taxon>Nymphalidae</taxon>
        <taxon>Nymphalinae</taxon>
        <taxon>Vanessa</taxon>
    </lineage>
</organism>